<protein>
    <submittedName>
        <fullName evidence="2">Uncharacterized protein</fullName>
    </submittedName>
</protein>
<feature type="chain" id="PRO_5042257338" evidence="1">
    <location>
        <begin position="25"/>
        <end position="152"/>
    </location>
</feature>
<gene>
    <name evidence="2" type="ORF">QN277_012153</name>
</gene>
<keyword evidence="1" id="KW-0732">Signal</keyword>
<organism evidence="2 3">
    <name type="scientific">Acacia crassicarpa</name>
    <name type="common">northern wattle</name>
    <dbReference type="NCBI Taxonomy" id="499986"/>
    <lineage>
        <taxon>Eukaryota</taxon>
        <taxon>Viridiplantae</taxon>
        <taxon>Streptophyta</taxon>
        <taxon>Embryophyta</taxon>
        <taxon>Tracheophyta</taxon>
        <taxon>Spermatophyta</taxon>
        <taxon>Magnoliopsida</taxon>
        <taxon>eudicotyledons</taxon>
        <taxon>Gunneridae</taxon>
        <taxon>Pentapetalae</taxon>
        <taxon>rosids</taxon>
        <taxon>fabids</taxon>
        <taxon>Fabales</taxon>
        <taxon>Fabaceae</taxon>
        <taxon>Caesalpinioideae</taxon>
        <taxon>mimosoid clade</taxon>
        <taxon>Acacieae</taxon>
        <taxon>Acacia</taxon>
    </lineage>
</organism>
<sequence>MAAILARKSVKSLIALCTLQLAAAGLGLQGPQNYGLGLSAHSYSTKKEDEEKEQLSLQRKFPRIGVISLNATSTLLTKDFNSNKDFTTGGNAHMLFFPYSLCPSWVFFSNKEITYVFIVILQSCTHNWGSHSYAAFSNGESEVGEEEKDGYG</sequence>
<proteinExistence type="predicted"/>
<dbReference type="Proteomes" id="UP001293593">
    <property type="component" value="Unassembled WGS sequence"/>
</dbReference>
<evidence type="ECO:0000313" key="3">
    <source>
        <dbReference type="Proteomes" id="UP001293593"/>
    </source>
</evidence>
<evidence type="ECO:0000256" key="1">
    <source>
        <dbReference type="SAM" id="SignalP"/>
    </source>
</evidence>
<dbReference type="EMBL" id="JAWXYG010000002">
    <property type="protein sequence ID" value="KAK4280539.1"/>
    <property type="molecule type" value="Genomic_DNA"/>
</dbReference>
<accession>A0AAE1N056</accession>
<feature type="signal peptide" evidence="1">
    <location>
        <begin position="1"/>
        <end position="24"/>
    </location>
</feature>
<dbReference type="AlphaFoldDB" id="A0AAE1N056"/>
<evidence type="ECO:0000313" key="2">
    <source>
        <dbReference type="EMBL" id="KAK4280539.1"/>
    </source>
</evidence>
<keyword evidence="3" id="KW-1185">Reference proteome</keyword>
<name>A0AAE1N056_9FABA</name>
<reference evidence="2" key="1">
    <citation type="submission" date="2023-10" db="EMBL/GenBank/DDBJ databases">
        <title>Chromosome-level genome of the transformable northern wattle, Acacia crassicarpa.</title>
        <authorList>
            <person name="Massaro I."/>
            <person name="Sinha N.R."/>
            <person name="Poethig S."/>
            <person name="Leichty A.R."/>
        </authorList>
    </citation>
    <scope>NUCLEOTIDE SEQUENCE</scope>
    <source>
        <strain evidence="2">Acra3RX</strain>
        <tissue evidence="2">Leaf</tissue>
    </source>
</reference>
<comment type="caution">
    <text evidence="2">The sequence shown here is derived from an EMBL/GenBank/DDBJ whole genome shotgun (WGS) entry which is preliminary data.</text>
</comment>